<dbReference type="InterPro" id="IPR016286">
    <property type="entry name" value="FUC_metazoa-typ"/>
</dbReference>
<dbReference type="GO" id="GO:0022857">
    <property type="term" value="F:transmembrane transporter activity"/>
    <property type="evidence" value="ECO:0007669"/>
    <property type="project" value="InterPro"/>
</dbReference>
<keyword evidence="7" id="KW-0732">Signal</keyword>
<dbReference type="InterPro" id="IPR031919">
    <property type="entry name" value="Fucosidase_C"/>
</dbReference>
<dbReference type="SUPFAM" id="SSF51445">
    <property type="entry name" value="(Trans)glycosidases"/>
    <property type="match status" value="1"/>
</dbReference>
<keyword evidence="6 13" id="KW-0812">Transmembrane</keyword>
<dbReference type="Gene3D" id="3.20.20.80">
    <property type="entry name" value="Glycosidases"/>
    <property type="match status" value="1"/>
</dbReference>
<evidence type="ECO:0000259" key="14">
    <source>
        <dbReference type="Pfam" id="PF01120"/>
    </source>
</evidence>
<dbReference type="Proteomes" id="UP000316213">
    <property type="component" value="Unassembled WGS sequence"/>
</dbReference>
<evidence type="ECO:0000313" key="17">
    <source>
        <dbReference type="Proteomes" id="UP000316213"/>
    </source>
</evidence>
<dbReference type="Pfam" id="PF07690">
    <property type="entry name" value="MFS_1"/>
    <property type="match status" value="1"/>
</dbReference>
<evidence type="ECO:0000256" key="9">
    <source>
        <dbReference type="ARBA" id="ARBA00022989"/>
    </source>
</evidence>
<evidence type="ECO:0000256" key="10">
    <source>
        <dbReference type="ARBA" id="ARBA00023136"/>
    </source>
</evidence>
<dbReference type="InterPro" id="IPR017853">
    <property type="entry name" value="GH"/>
</dbReference>
<evidence type="ECO:0000313" key="16">
    <source>
        <dbReference type="EMBL" id="TWT91710.1"/>
    </source>
</evidence>
<comment type="subcellular location">
    <subcellularLocation>
        <location evidence="2">Cell inner membrane</location>
        <topology evidence="2">Multi-pass membrane protein</topology>
    </subcellularLocation>
</comment>
<feature type="transmembrane region" description="Helical" evidence="13">
    <location>
        <begin position="100"/>
        <end position="117"/>
    </location>
</feature>
<keyword evidence="5" id="KW-1003">Cell membrane</keyword>
<comment type="caution">
    <text evidence="16">The sequence shown here is derived from an EMBL/GenBank/DDBJ whole genome shotgun (WGS) entry which is preliminary data.</text>
</comment>
<dbReference type="Gene3D" id="2.60.40.1180">
    <property type="entry name" value="Golgi alpha-mannosidase II"/>
    <property type="match status" value="1"/>
</dbReference>
<dbReference type="Pfam" id="PF16757">
    <property type="entry name" value="Fucosidase_C"/>
    <property type="match status" value="1"/>
</dbReference>
<dbReference type="RefSeq" id="WP_146581155.1">
    <property type="nucleotide sequence ID" value="NZ_SJPM01000014.1"/>
</dbReference>
<evidence type="ECO:0000256" key="2">
    <source>
        <dbReference type="ARBA" id="ARBA00004429"/>
    </source>
</evidence>
<dbReference type="InterPro" id="IPR000933">
    <property type="entry name" value="Glyco_hydro_29"/>
</dbReference>
<evidence type="ECO:0000256" key="7">
    <source>
        <dbReference type="ARBA" id="ARBA00022729"/>
    </source>
</evidence>
<evidence type="ECO:0000256" key="8">
    <source>
        <dbReference type="ARBA" id="ARBA00022801"/>
    </source>
</evidence>
<comment type="similarity">
    <text evidence="3">Belongs to the glycosyl hydrolase 29 family.</text>
</comment>
<dbReference type="InterPro" id="IPR011701">
    <property type="entry name" value="MFS"/>
</dbReference>
<dbReference type="Pfam" id="PF01120">
    <property type="entry name" value="Alpha_L_fucos"/>
    <property type="match status" value="1"/>
</dbReference>
<reference evidence="16 17" key="1">
    <citation type="submission" date="2019-02" db="EMBL/GenBank/DDBJ databases">
        <title>Deep-cultivation of Planctomycetes and their phenomic and genomic characterization uncovers novel biology.</title>
        <authorList>
            <person name="Wiegand S."/>
            <person name="Jogler M."/>
            <person name="Boedeker C."/>
            <person name="Pinto D."/>
            <person name="Vollmers J."/>
            <person name="Rivas-Marin E."/>
            <person name="Kohn T."/>
            <person name="Peeters S.H."/>
            <person name="Heuer A."/>
            <person name="Rast P."/>
            <person name="Oberbeckmann S."/>
            <person name="Bunk B."/>
            <person name="Jeske O."/>
            <person name="Meyerdierks A."/>
            <person name="Storesund J.E."/>
            <person name="Kallscheuer N."/>
            <person name="Luecker S."/>
            <person name="Lage O.M."/>
            <person name="Pohl T."/>
            <person name="Merkel B.J."/>
            <person name="Hornburger P."/>
            <person name="Mueller R.-W."/>
            <person name="Bruemmer F."/>
            <person name="Labrenz M."/>
            <person name="Spormann A.M."/>
            <person name="Op Den Camp H."/>
            <person name="Overmann J."/>
            <person name="Amann R."/>
            <person name="Jetten M.S.M."/>
            <person name="Mascher T."/>
            <person name="Medema M.H."/>
            <person name="Devos D.P."/>
            <person name="Kaster A.-K."/>
            <person name="Ovreas L."/>
            <person name="Rohde M."/>
            <person name="Galperin M.Y."/>
            <person name="Jogler C."/>
        </authorList>
    </citation>
    <scope>NUCLEOTIDE SEQUENCE [LARGE SCALE GENOMIC DNA]</scope>
    <source>
        <strain evidence="16 17">Pla100</strain>
    </source>
</reference>
<evidence type="ECO:0000256" key="1">
    <source>
        <dbReference type="ARBA" id="ARBA00004071"/>
    </source>
</evidence>
<evidence type="ECO:0000256" key="3">
    <source>
        <dbReference type="ARBA" id="ARBA00007951"/>
    </source>
</evidence>
<dbReference type="SMART" id="SM00812">
    <property type="entry name" value="Alpha_L_fucos"/>
    <property type="match status" value="1"/>
</dbReference>
<feature type="region of interest" description="Disordered" evidence="12">
    <location>
        <begin position="1"/>
        <end position="22"/>
    </location>
</feature>
<gene>
    <name evidence="16" type="primary">fucP_1</name>
    <name evidence="16" type="ORF">Pla100_51520</name>
</gene>
<dbReference type="InterPro" id="IPR013780">
    <property type="entry name" value="Glyco_hydro_b"/>
</dbReference>
<evidence type="ECO:0000256" key="13">
    <source>
        <dbReference type="SAM" id="Phobius"/>
    </source>
</evidence>
<dbReference type="AlphaFoldDB" id="A0A5C5ZX58"/>
<feature type="transmembrane region" description="Helical" evidence="13">
    <location>
        <begin position="73"/>
        <end position="93"/>
    </location>
</feature>
<keyword evidence="11" id="KW-0326">Glycosidase</keyword>
<dbReference type="GO" id="GO:0004560">
    <property type="term" value="F:alpha-L-fucosidase activity"/>
    <property type="evidence" value="ECO:0007669"/>
    <property type="project" value="InterPro"/>
</dbReference>
<organism evidence="16 17">
    <name type="scientific">Neorhodopirellula pilleata</name>
    <dbReference type="NCBI Taxonomy" id="2714738"/>
    <lineage>
        <taxon>Bacteria</taxon>
        <taxon>Pseudomonadati</taxon>
        <taxon>Planctomycetota</taxon>
        <taxon>Planctomycetia</taxon>
        <taxon>Pirellulales</taxon>
        <taxon>Pirellulaceae</taxon>
        <taxon>Neorhodopirellula</taxon>
    </lineage>
</organism>
<keyword evidence="10 13" id="KW-0472">Membrane</keyword>
<sequence length="514" mass="56145">MSEANAMSSEAPSSGDVGSDSNAKPAVVPKEYLIPFALTTTCFALWGFANDFTNPLVKVYENVFIITTSQASWLQFAFYTGYFCMALPAALFIRRFSYKAAIMIGFAFYAAGALLAVPAASSASFGLFLLGSYILTYGLAFLETACNPYILAMGPQKTATQRLNLAQAFNPIGSLIGMSVATLVLAPQLQTGEFRTRLGQQNESVVKHLIVDPNAAPDATKQLPDGATVKVYSQLPDFSNEVGALDGAMPNALKGFRANDPKGFAVMQRADLDNHYSPYLQRFAAYYYNVTKKSGGPLGVINYKWKAFPENAAVLDLERSKMDSIRRPFWQTDTAISSSSWGYTQNQKYKTAGRLVDDLVDIVSKNGCLLLNVGPRADGTIPDQDREILLSIGKWLKINGEAIYESIPWTTFGEGPTGTTTGHLAESKDQPFTADDIRFTAKSDSLFVIALDWPESNRLTIKTLSDSNTDLKTIESIKLLGSDNAISWKRDANGLHVNLPEGKPCDFAYVLQVR</sequence>
<feature type="compositionally biased region" description="Polar residues" evidence="12">
    <location>
        <begin position="1"/>
        <end position="12"/>
    </location>
</feature>
<dbReference type="PANTHER" id="PTHR43702:SF11">
    <property type="entry name" value="L-FUCOSE-PROTON SYMPORTER"/>
    <property type="match status" value="1"/>
</dbReference>
<dbReference type="OrthoDB" id="9795150at2"/>
<feature type="domain" description="Alpha-L-fucosidase C-terminal" evidence="15">
    <location>
        <begin position="433"/>
        <end position="513"/>
    </location>
</feature>
<evidence type="ECO:0000256" key="12">
    <source>
        <dbReference type="SAM" id="MobiDB-lite"/>
    </source>
</evidence>
<evidence type="ECO:0000259" key="15">
    <source>
        <dbReference type="Pfam" id="PF16757"/>
    </source>
</evidence>
<name>A0A5C5ZX58_9BACT</name>
<dbReference type="InterPro" id="IPR036259">
    <property type="entry name" value="MFS_trans_sf"/>
</dbReference>
<dbReference type="GO" id="GO:0005886">
    <property type="term" value="C:plasma membrane"/>
    <property type="evidence" value="ECO:0007669"/>
    <property type="project" value="UniProtKB-SubCell"/>
</dbReference>
<feature type="transmembrane region" description="Helical" evidence="13">
    <location>
        <begin position="32"/>
        <end position="49"/>
    </location>
</feature>
<dbReference type="SUPFAM" id="SSF103473">
    <property type="entry name" value="MFS general substrate transporter"/>
    <property type="match status" value="1"/>
</dbReference>
<keyword evidence="9 13" id="KW-1133">Transmembrane helix</keyword>
<comment type="function">
    <text evidence="1">Alpha-L-fucosidase is responsible for hydrolyzing the alpha-1,6-linked fucose joined to the reducing-end N-acetylglucosamine of the carbohydrate moieties of glycoproteins.</text>
</comment>
<keyword evidence="17" id="KW-1185">Reference proteome</keyword>
<dbReference type="EC" id="3.2.1.51" evidence="4"/>
<evidence type="ECO:0000256" key="4">
    <source>
        <dbReference type="ARBA" id="ARBA00012662"/>
    </source>
</evidence>
<feature type="transmembrane region" description="Helical" evidence="13">
    <location>
        <begin position="123"/>
        <end position="142"/>
    </location>
</feature>
<dbReference type="InterPro" id="IPR057739">
    <property type="entry name" value="Glyco_hydro_29_N"/>
</dbReference>
<keyword evidence="8" id="KW-0378">Hydrolase</keyword>
<accession>A0A5C5ZX58</accession>
<dbReference type="EMBL" id="SJPM01000014">
    <property type="protein sequence ID" value="TWT91710.1"/>
    <property type="molecule type" value="Genomic_DNA"/>
</dbReference>
<dbReference type="PRINTS" id="PR00741">
    <property type="entry name" value="GLHYDRLASE29"/>
</dbReference>
<proteinExistence type="inferred from homology"/>
<evidence type="ECO:0000256" key="6">
    <source>
        <dbReference type="ARBA" id="ARBA00022692"/>
    </source>
</evidence>
<evidence type="ECO:0000256" key="5">
    <source>
        <dbReference type="ARBA" id="ARBA00022475"/>
    </source>
</evidence>
<protein>
    <recommendedName>
        <fullName evidence="4">alpha-L-fucosidase</fullName>
        <ecNumber evidence="4">3.2.1.51</ecNumber>
    </recommendedName>
</protein>
<dbReference type="PANTHER" id="PTHR43702">
    <property type="entry name" value="L-FUCOSE-PROTON SYMPORTER"/>
    <property type="match status" value="1"/>
</dbReference>
<dbReference type="GO" id="GO:0006004">
    <property type="term" value="P:fucose metabolic process"/>
    <property type="evidence" value="ECO:0007669"/>
    <property type="project" value="InterPro"/>
</dbReference>
<dbReference type="Gene3D" id="1.20.1250.20">
    <property type="entry name" value="MFS general substrate transporter like domains"/>
    <property type="match status" value="1"/>
</dbReference>
<feature type="transmembrane region" description="Helical" evidence="13">
    <location>
        <begin position="163"/>
        <end position="186"/>
    </location>
</feature>
<dbReference type="InterPro" id="IPR050375">
    <property type="entry name" value="MFS_TsgA-like"/>
</dbReference>
<evidence type="ECO:0000256" key="11">
    <source>
        <dbReference type="ARBA" id="ARBA00023295"/>
    </source>
</evidence>
<feature type="domain" description="Glycoside hydrolase family 29 N-terminal" evidence="14">
    <location>
        <begin position="300"/>
        <end position="401"/>
    </location>
</feature>